<evidence type="ECO:0000313" key="2">
    <source>
        <dbReference type="WBParaSite" id="MhA1_Contig1702.frz3.gene6"/>
    </source>
</evidence>
<protein>
    <submittedName>
        <fullName evidence="2">Uncharacterized protein</fullName>
    </submittedName>
</protein>
<evidence type="ECO:0000313" key="1">
    <source>
        <dbReference type="Proteomes" id="UP000095281"/>
    </source>
</evidence>
<organism evidence="1 2">
    <name type="scientific">Meloidogyne hapla</name>
    <name type="common">Root-knot nematode worm</name>
    <dbReference type="NCBI Taxonomy" id="6305"/>
    <lineage>
        <taxon>Eukaryota</taxon>
        <taxon>Metazoa</taxon>
        <taxon>Ecdysozoa</taxon>
        <taxon>Nematoda</taxon>
        <taxon>Chromadorea</taxon>
        <taxon>Rhabditida</taxon>
        <taxon>Tylenchina</taxon>
        <taxon>Tylenchomorpha</taxon>
        <taxon>Tylenchoidea</taxon>
        <taxon>Meloidogynidae</taxon>
        <taxon>Meloidogyninae</taxon>
        <taxon>Meloidogyne</taxon>
    </lineage>
</organism>
<dbReference type="WBParaSite" id="MhA1_Contig1702.frz3.gene6">
    <property type="protein sequence ID" value="MhA1_Contig1702.frz3.gene6"/>
    <property type="gene ID" value="MhA1_Contig1702.frz3.gene6"/>
</dbReference>
<name>A0A1I8B8Z1_MELHA</name>
<keyword evidence="1" id="KW-1185">Reference proteome</keyword>
<dbReference type="AlphaFoldDB" id="A0A1I8B8Z1"/>
<sequence length="68" mass="8263">MFKNKFGKKQIKNIENIQFNGVGVKYKNWNKEYPTKIKRFITRIKTKIQLVKNIKKEKLNVDDFEDEN</sequence>
<reference evidence="2" key="1">
    <citation type="submission" date="2016-11" db="UniProtKB">
        <authorList>
            <consortium name="WormBaseParasite"/>
        </authorList>
    </citation>
    <scope>IDENTIFICATION</scope>
</reference>
<dbReference type="Proteomes" id="UP000095281">
    <property type="component" value="Unplaced"/>
</dbReference>
<accession>A0A1I8B8Z1</accession>
<proteinExistence type="predicted"/>